<comment type="pathway">
    <text evidence="2 12">Glycan metabolism; pectin degradation; 2-dehydro-3-deoxy-D-gluconate from pectin: step 1/5.</text>
</comment>
<dbReference type="UniPathway" id="UPA00545">
    <property type="reaction ID" value="UER00823"/>
</dbReference>
<comment type="catalytic activity">
    <reaction evidence="10 12">
        <text>[(1-&gt;4)-alpha-D-galacturonosyl methyl ester](n) + n H2O = [(1-&gt;4)-alpha-D-galacturonosyl](n) + n methanol + n H(+)</text>
        <dbReference type="Rhea" id="RHEA:22380"/>
        <dbReference type="Rhea" id="RHEA-COMP:14570"/>
        <dbReference type="Rhea" id="RHEA-COMP:14573"/>
        <dbReference type="ChEBI" id="CHEBI:15377"/>
        <dbReference type="ChEBI" id="CHEBI:15378"/>
        <dbReference type="ChEBI" id="CHEBI:17790"/>
        <dbReference type="ChEBI" id="CHEBI:140522"/>
        <dbReference type="ChEBI" id="CHEBI:140523"/>
        <dbReference type="EC" id="3.1.1.11"/>
    </reaction>
</comment>
<evidence type="ECO:0000256" key="3">
    <source>
        <dbReference type="ARBA" id="ARBA00008891"/>
    </source>
</evidence>
<dbReference type="PANTHER" id="PTHR31321:SF87">
    <property type="entry name" value="PECTINESTERASE 63-RELATED"/>
    <property type="match status" value="1"/>
</dbReference>
<dbReference type="PANTHER" id="PTHR31321">
    <property type="entry name" value="ACYL-COA THIOESTER HYDROLASE YBHC-RELATED"/>
    <property type="match status" value="1"/>
</dbReference>
<keyword evidence="5" id="KW-0134">Cell wall</keyword>
<evidence type="ECO:0000256" key="8">
    <source>
        <dbReference type="ARBA" id="ARBA00022801"/>
    </source>
</evidence>
<evidence type="ECO:0000313" key="14">
    <source>
        <dbReference type="EMBL" id="THF94809.1"/>
    </source>
</evidence>
<evidence type="ECO:0000256" key="5">
    <source>
        <dbReference type="ARBA" id="ARBA00022512"/>
    </source>
</evidence>
<protein>
    <recommendedName>
        <fullName evidence="4 12">Pectinesterase</fullName>
        <ecNumber evidence="4 12">3.1.1.11</ecNumber>
    </recommendedName>
</protein>
<feature type="domain" description="Pectinesterase catalytic" evidence="13">
    <location>
        <begin position="72"/>
        <end position="357"/>
    </location>
</feature>
<comment type="caution">
    <text evidence="14">The sequence shown here is derived from an EMBL/GenBank/DDBJ whole genome shotgun (WGS) entry which is preliminary data.</text>
</comment>
<feature type="active site" evidence="11">
    <location>
        <position position="223"/>
    </location>
</feature>
<dbReference type="PROSITE" id="PS00503">
    <property type="entry name" value="PECTINESTERASE_2"/>
    <property type="match status" value="1"/>
</dbReference>
<dbReference type="AlphaFoldDB" id="A0A4S4CY44"/>
<dbReference type="STRING" id="542762.A0A4S4CY44"/>
<keyword evidence="6" id="KW-0964">Secreted</keyword>
<accession>A0A4S4CY44</accession>
<dbReference type="InterPro" id="IPR000070">
    <property type="entry name" value="Pectinesterase_cat"/>
</dbReference>
<dbReference type="Pfam" id="PF01095">
    <property type="entry name" value="Pectinesterase"/>
    <property type="match status" value="1"/>
</dbReference>
<evidence type="ECO:0000256" key="9">
    <source>
        <dbReference type="ARBA" id="ARBA00023085"/>
    </source>
</evidence>
<evidence type="ECO:0000256" key="4">
    <source>
        <dbReference type="ARBA" id="ARBA00013229"/>
    </source>
</evidence>
<evidence type="ECO:0000256" key="11">
    <source>
        <dbReference type="PROSITE-ProRule" id="PRU10040"/>
    </source>
</evidence>
<sequence length="367" mass="40132">MAGKITHTALQTAVVAVLLTIPIVFSNDMVPIPPNQAQVNSWFQSNVQPYMSRKGTLDPALVAAEAGAKIIKVKKGGGGDFKTVTDAVNSIPSGNKNRVIVWIGGGNYSEKIKIDRSRQFVTFYGSPNDVPTLIYGGTAAQYGTVDSATLIVESDYFSAVNVKIVNSAPRPDGKRKGAQALALRMSGDKGSFYNCRIYGFQDTVCDDRGNHFFKDCYIEGTVDFIFGSGTSLYLNSELRVIPGDPVAMITAQARKSDAEDNAYSFVHCKVTGTGRHAFLGRAWMPYAKVVYVYTDMSDVVQPQGWSDNFHPEHDKTVYFGEHKCSGPGSTSTKRAKFSKQLSYEEVKPFITLAFIKGSKWLLPPARV</sequence>
<dbReference type="GO" id="GO:0042545">
    <property type="term" value="P:cell wall modification"/>
    <property type="evidence" value="ECO:0007669"/>
    <property type="project" value="UniProtKB-UniRule"/>
</dbReference>
<dbReference type="InterPro" id="IPR011050">
    <property type="entry name" value="Pectin_lyase_fold/virulence"/>
</dbReference>
<dbReference type="InterPro" id="IPR033131">
    <property type="entry name" value="Pectinesterase_Asp_AS"/>
</dbReference>
<keyword evidence="9 12" id="KW-0063">Aspartyl esterase</keyword>
<dbReference type="InterPro" id="IPR012334">
    <property type="entry name" value="Pectin_lyas_fold"/>
</dbReference>
<keyword evidence="7" id="KW-0732">Signal</keyword>
<evidence type="ECO:0000256" key="6">
    <source>
        <dbReference type="ARBA" id="ARBA00022525"/>
    </source>
</evidence>
<keyword evidence="8 12" id="KW-0378">Hydrolase</keyword>
<evidence type="ECO:0000256" key="12">
    <source>
        <dbReference type="RuleBase" id="RU000589"/>
    </source>
</evidence>
<comment type="similarity">
    <text evidence="3">Belongs to the pectinesterase family.</text>
</comment>
<evidence type="ECO:0000256" key="2">
    <source>
        <dbReference type="ARBA" id="ARBA00005184"/>
    </source>
</evidence>
<organism evidence="14 15">
    <name type="scientific">Camellia sinensis var. sinensis</name>
    <name type="common">China tea</name>
    <dbReference type="NCBI Taxonomy" id="542762"/>
    <lineage>
        <taxon>Eukaryota</taxon>
        <taxon>Viridiplantae</taxon>
        <taxon>Streptophyta</taxon>
        <taxon>Embryophyta</taxon>
        <taxon>Tracheophyta</taxon>
        <taxon>Spermatophyta</taxon>
        <taxon>Magnoliopsida</taxon>
        <taxon>eudicotyledons</taxon>
        <taxon>Gunneridae</taxon>
        <taxon>Pentapetalae</taxon>
        <taxon>asterids</taxon>
        <taxon>Ericales</taxon>
        <taxon>Theaceae</taxon>
        <taxon>Camellia</taxon>
    </lineage>
</organism>
<proteinExistence type="inferred from homology"/>
<dbReference type="EC" id="3.1.1.11" evidence="4 12"/>
<evidence type="ECO:0000259" key="13">
    <source>
        <dbReference type="Pfam" id="PF01095"/>
    </source>
</evidence>
<dbReference type="Gene3D" id="2.160.20.10">
    <property type="entry name" value="Single-stranded right-handed beta-helix, Pectin lyase-like"/>
    <property type="match status" value="1"/>
</dbReference>
<reference evidence="14 15" key="1">
    <citation type="journal article" date="2018" name="Proc. Natl. Acad. Sci. U.S.A.">
        <title>Draft genome sequence of Camellia sinensis var. sinensis provides insights into the evolution of the tea genome and tea quality.</title>
        <authorList>
            <person name="Wei C."/>
            <person name="Yang H."/>
            <person name="Wang S."/>
            <person name="Zhao J."/>
            <person name="Liu C."/>
            <person name="Gao L."/>
            <person name="Xia E."/>
            <person name="Lu Y."/>
            <person name="Tai Y."/>
            <person name="She G."/>
            <person name="Sun J."/>
            <person name="Cao H."/>
            <person name="Tong W."/>
            <person name="Gao Q."/>
            <person name="Li Y."/>
            <person name="Deng W."/>
            <person name="Jiang X."/>
            <person name="Wang W."/>
            <person name="Chen Q."/>
            <person name="Zhang S."/>
            <person name="Li H."/>
            <person name="Wu J."/>
            <person name="Wang P."/>
            <person name="Li P."/>
            <person name="Shi C."/>
            <person name="Zheng F."/>
            <person name="Jian J."/>
            <person name="Huang B."/>
            <person name="Shan D."/>
            <person name="Shi M."/>
            <person name="Fang C."/>
            <person name="Yue Y."/>
            <person name="Li F."/>
            <person name="Li D."/>
            <person name="Wei S."/>
            <person name="Han B."/>
            <person name="Jiang C."/>
            <person name="Yin Y."/>
            <person name="Xia T."/>
            <person name="Zhang Z."/>
            <person name="Bennetzen J.L."/>
            <person name="Zhao S."/>
            <person name="Wan X."/>
        </authorList>
    </citation>
    <scope>NUCLEOTIDE SEQUENCE [LARGE SCALE GENOMIC DNA]</scope>
    <source>
        <strain evidence="15">cv. Shuchazao</strain>
        <tissue evidence="14">Leaf</tissue>
    </source>
</reference>
<evidence type="ECO:0000256" key="1">
    <source>
        <dbReference type="ARBA" id="ARBA00004191"/>
    </source>
</evidence>
<dbReference type="EMBL" id="SDRB02013508">
    <property type="protein sequence ID" value="THF94809.1"/>
    <property type="molecule type" value="Genomic_DNA"/>
</dbReference>
<name>A0A4S4CY44_CAMSN</name>
<dbReference type="GO" id="GO:0045490">
    <property type="term" value="P:pectin catabolic process"/>
    <property type="evidence" value="ECO:0007669"/>
    <property type="project" value="UniProtKB-UniRule"/>
</dbReference>
<evidence type="ECO:0000256" key="7">
    <source>
        <dbReference type="ARBA" id="ARBA00022729"/>
    </source>
</evidence>
<dbReference type="Proteomes" id="UP000306102">
    <property type="component" value="Unassembled WGS sequence"/>
</dbReference>
<dbReference type="SUPFAM" id="SSF51126">
    <property type="entry name" value="Pectin lyase-like"/>
    <property type="match status" value="1"/>
</dbReference>
<dbReference type="FunFam" id="2.160.20.10:FF:000008">
    <property type="entry name" value="Pectinesterase"/>
    <property type="match status" value="1"/>
</dbReference>
<gene>
    <name evidence="14" type="ORF">TEA_027771</name>
</gene>
<evidence type="ECO:0000256" key="10">
    <source>
        <dbReference type="ARBA" id="ARBA00047928"/>
    </source>
</evidence>
<evidence type="ECO:0000313" key="15">
    <source>
        <dbReference type="Proteomes" id="UP000306102"/>
    </source>
</evidence>
<keyword evidence="15" id="KW-1185">Reference proteome</keyword>
<dbReference type="GO" id="GO:0030599">
    <property type="term" value="F:pectinesterase activity"/>
    <property type="evidence" value="ECO:0007669"/>
    <property type="project" value="UniProtKB-UniRule"/>
</dbReference>
<comment type="subcellular location">
    <subcellularLocation>
        <location evidence="1">Secreted</location>
        <location evidence="1">Cell wall</location>
    </subcellularLocation>
</comment>